<evidence type="ECO:0000259" key="3">
    <source>
        <dbReference type="PROSITE" id="PS50041"/>
    </source>
</evidence>
<dbReference type="OrthoDB" id="6340082at2759"/>
<name>A0A2G8KZD2_STIJA</name>
<feature type="domain" description="C-type lectin" evidence="3">
    <location>
        <begin position="130"/>
        <end position="253"/>
    </location>
</feature>
<proteinExistence type="predicted"/>
<dbReference type="Pfam" id="PF00059">
    <property type="entry name" value="Lectin_C"/>
    <property type="match status" value="1"/>
</dbReference>
<evidence type="ECO:0000256" key="1">
    <source>
        <dbReference type="SAM" id="MobiDB-lite"/>
    </source>
</evidence>
<reference evidence="4 5" key="1">
    <citation type="journal article" date="2017" name="PLoS Biol.">
        <title>The sea cucumber genome provides insights into morphological evolution and visceral regeneration.</title>
        <authorList>
            <person name="Zhang X."/>
            <person name="Sun L."/>
            <person name="Yuan J."/>
            <person name="Sun Y."/>
            <person name="Gao Y."/>
            <person name="Zhang L."/>
            <person name="Li S."/>
            <person name="Dai H."/>
            <person name="Hamel J.F."/>
            <person name="Liu C."/>
            <person name="Yu Y."/>
            <person name="Liu S."/>
            <person name="Lin W."/>
            <person name="Guo K."/>
            <person name="Jin S."/>
            <person name="Xu P."/>
            <person name="Storey K.B."/>
            <person name="Huan P."/>
            <person name="Zhang T."/>
            <person name="Zhou Y."/>
            <person name="Zhang J."/>
            <person name="Lin C."/>
            <person name="Li X."/>
            <person name="Xing L."/>
            <person name="Huo D."/>
            <person name="Sun M."/>
            <person name="Wang L."/>
            <person name="Mercier A."/>
            <person name="Li F."/>
            <person name="Yang H."/>
            <person name="Xiang J."/>
        </authorList>
    </citation>
    <scope>NUCLEOTIDE SEQUENCE [LARGE SCALE GENOMIC DNA]</scope>
    <source>
        <strain evidence="4">Shaxun</strain>
        <tissue evidence="4">Muscle</tissue>
    </source>
</reference>
<feature type="region of interest" description="Disordered" evidence="1">
    <location>
        <begin position="23"/>
        <end position="129"/>
    </location>
</feature>
<feature type="compositionally biased region" description="Low complexity" evidence="1">
    <location>
        <begin position="77"/>
        <end position="90"/>
    </location>
</feature>
<dbReference type="EMBL" id="MRZV01000290">
    <property type="protein sequence ID" value="PIK53376.1"/>
    <property type="molecule type" value="Genomic_DNA"/>
</dbReference>
<dbReference type="Proteomes" id="UP000230750">
    <property type="component" value="Unassembled WGS sequence"/>
</dbReference>
<organism evidence="4 5">
    <name type="scientific">Stichopus japonicus</name>
    <name type="common">Sea cucumber</name>
    <dbReference type="NCBI Taxonomy" id="307972"/>
    <lineage>
        <taxon>Eukaryota</taxon>
        <taxon>Metazoa</taxon>
        <taxon>Echinodermata</taxon>
        <taxon>Eleutherozoa</taxon>
        <taxon>Echinozoa</taxon>
        <taxon>Holothuroidea</taxon>
        <taxon>Aspidochirotacea</taxon>
        <taxon>Aspidochirotida</taxon>
        <taxon>Stichopodidae</taxon>
        <taxon>Apostichopus</taxon>
    </lineage>
</organism>
<gene>
    <name evidence="4" type="ORF">BSL78_09738</name>
</gene>
<keyword evidence="2" id="KW-0732">Signal</keyword>
<feature type="compositionally biased region" description="Polar residues" evidence="1">
    <location>
        <begin position="104"/>
        <end position="113"/>
    </location>
</feature>
<dbReference type="STRING" id="307972.A0A2G8KZD2"/>
<dbReference type="InterPro" id="IPR016186">
    <property type="entry name" value="C-type_lectin-like/link_sf"/>
</dbReference>
<evidence type="ECO:0000313" key="5">
    <source>
        <dbReference type="Proteomes" id="UP000230750"/>
    </source>
</evidence>
<keyword evidence="5" id="KW-1185">Reference proteome</keyword>
<dbReference type="InterPro" id="IPR016187">
    <property type="entry name" value="CTDL_fold"/>
</dbReference>
<feature type="chain" id="PRO_5013909874" description="C-type lectin domain-containing protein" evidence="2">
    <location>
        <begin position="23"/>
        <end position="260"/>
    </location>
</feature>
<evidence type="ECO:0000256" key="2">
    <source>
        <dbReference type="SAM" id="SignalP"/>
    </source>
</evidence>
<feature type="compositionally biased region" description="Low complexity" evidence="1">
    <location>
        <begin position="114"/>
        <end position="127"/>
    </location>
</feature>
<dbReference type="Gene3D" id="3.10.100.10">
    <property type="entry name" value="Mannose-Binding Protein A, subunit A"/>
    <property type="match status" value="1"/>
</dbReference>
<dbReference type="AlphaFoldDB" id="A0A2G8KZD2"/>
<dbReference type="CDD" id="cd00037">
    <property type="entry name" value="CLECT"/>
    <property type="match status" value="1"/>
</dbReference>
<sequence>MRPEKLAIVLLTVIVMAEGVKTSNIGYPCSPPSIPSKVQTDSNTDVSPSITEDAETTPRLTPINGDTPPSSSQEAQSDSTTDVPPSTSETIENAPRLTPINGDTPPSSSQEAQSDSTTDVPPSTSETIENAPRCNSLIVAVKNYDMAKNACGEIGGKMFGYEHVQSNKTAEETFSNLMSSHVSSSSCNYVWVDIIRKDDNQFEWSDGPNFGLQDSWWGKNQPENSEECVAGQRYDDWKLHDVYCTRVRCTMCMDALCNSV</sequence>
<evidence type="ECO:0000313" key="4">
    <source>
        <dbReference type="EMBL" id="PIK53376.1"/>
    </source>
</evidence>
<protein>
    <recommendedName>
        <fullName evidence="3">C-type lectin domain-containing protein</fullName>
    </recommendedName>
</protein>
<comment type="caution">
    <text evidence="4">The sequence shown here is derived from an EMBL/GenBank/DDBJ whole genome shotgun (WGS) entry which is preliminary data.</text>
</comment>
<accession>A0A2G8KZD2</accession>
<dbReference type="PROSITE" id="PS50041">
    <property type="entry name" value="C_TYPE_LECTIN_2"/>
    <property type="match status" value="1"/>
</dbReference>
<feature type="compositionally biased region" description="Polar residues" evidence="1">
    <location>
        <begin position="67"/>
        <end position="76"/>
    </location>
</feature>
<feature type="compositionally biased region" description="Polar residues" evidence="1">
    <location>
        <begin position="36"/>
        <end position="50"/>
    </location>
</feature>
<dbReference type="SUPFAM" id="SSF56436">
    <property type="entry name" value="C-type lectin-like"/>
    <property type="match status" value="1"/>
</dbReference>
<feature type="signal peptide" evidence="2">
    <location>
        <begin position="1"/>
        <end position="22"/>
    </location>
</feature>
<dbReference type="InterPro" id="IPR001304">
    <property type="entry name" value="C-type_lectin-like"/>
</dbReference>